<feature type="compositionally biased region" description="Polar residues" evidence="1">
    <location>
        <begin position="1017"/>
        <end position="1039"/>
    </location>
</feature>
<feature type="compositionally biased region" description="Low complexity" evidence="1">
    <location>
        <begin position="722"/>
        <end position="733"/>
    </location>
</feature>
<feature type="compositionally biased region" description="Low complexity" evidence="1">
    <location>
        <begin position="1485"/>
        <end position="1497"/>
    </location>
</feature>
<evidence type="ECO:0000256" key="1">
    <source>
        <dbReference type="SAM" id="MobiDB-lite"/>
    </source>
</evidence>
<dbReference type="Proteomes" id="UP000674179">
    <property type="component" value="Chromosome 36"/>
</dbReference>
<evidence type="ECO:0000313" key="2">
    <source>
        <dbReference type="EMBL" id="KAG5465514.1"/>
    </source>
</evidence>
<feature type="region of interest" description="Disordered" evidence="1">
    <location>
        <begin position="357"/>
        <end position="376"/>
    </location>
</feature>
<feature type="compositionally biased region" description="Basic and acidic residues" evidence="1">
    <location>
        <begin position="1"/>
        <end position="10"/>
    </location>
</feature>
<feature type="region of interest" description="Disordered" evidence="1">
    <location>
        <begin position="219"/>
        <end position="266"/>
    </location>
</feature>
<feature type="region of interest" description="Disordered" evidence="1">
    <location>
        <begin position="1482"/>
        <end position="1525"/>
    </location>
</feature>
<feature type="compositionally biased region" description="Basic and acidic residues" evidence="1">
    <location>
        <begin position="1516"/>
        <end position="1525"/>
    </location>
</feature>
<proteinExistence type="predicted"/>
<dbReference type="RefSeq" id="XP_067688113.1">
    <property type="nucleotide sequence ID" value="XM_067832010.1"/>
</dbReference>
<feature type="region of interest" description="Disordered" evidence="1">
    <location>
        <begin position="1308"/>
        <end position="1339"/>
    </location>
</feature>
<feature type="compositionally biased region" description="Basic and acidic residues" evidence="1">
    <location>
        <begin position="24"/>
        <end position="34"/>
    </location>
</feature>
<keyword evidence="3" id="KW-1185">Reference proteome</keyword>
<feature type="compositionally biased region" description="Pro residues" evidence="1">
    <location>
        <begin position="739"/>
        <end position="755"/>
    </location>
</feature>
<dbReference type="KEGG" id="lenr:94167520"/>
<accession>A0A836K716</accession>
<feature type="region of interest" description="Disordered" evidence="1">
    <location>
        <begin position="721"/>
        <end position="758"/>
    </location>
</feature>
<reference evidence="2 3" key="1">
    <citation type="submission" date="2021-02" db="EMBL/GenBank/DDBJ databases">
        <title>Leishmania (Mundinia) enrietti genome sequencing and assembly.</title>
        <authorList>
            <person name="Almutairi H."/>
            <person name="Gatherer D."/>
        </authorList>
    </citation>
    <scope>NUCLEOTIDE SEQUENCE [LARGE SCALE GENOMIC DNA]</scope>
    <source>
        <strain evidence="2">CUR178</strain>
    </source>
</reference>
<organism evidence="2 3">
    <name type="scientific">Leishmania enriettii</name>
    <dbReference type="NCBI Taxonomy" id="5663"/>
    <lineage>
        <taxon>Eukaryota</taxon>
        <taxon>Discoba</taxon>
        <taxon>Euglenozoa</taxon>
        <taxon>Kinetoplastea</taxon>
        <taxon>Metakinetoplastina</taxon>
        <taxon>Trypanosomatida</taxon>
        <taxon>Trypanosomatidae</taxon>
        <taxon>Leishmaniinae</taxon>
        <taxon>Leishmania</taxon>
    </lineage>
</organism>
<comment type="caution">
    <text evidence="2">The sequence shown here is derived from an EMBL/GenBank/DDBJ whole genome shotgun (WGS) entry which is preliminary data.</text>
</comment>
<name>A0A836K716_LEIEN</name>
<feature type="region of interest" description="Disordered" evidence="1">
    <location>
        <begin position="157"/>
        <end position="201"/>
    </location>
</feature>
<feature type="compositionally biased region" description="Basic and acidic residues" evidence="1">
    <location>
        <begin position="468"/>
        <end position="485"/>
    </location>
</feature>
<feature type="region of interest" description="Disordered" evidence="1">
    <location>
        <begin position="1"/>
        <end position="53"/>
    </location>
</feature>
<gene>
    <name evidence="2" type="ORF">CUR178_00219</name>
</gene>
<feature type="region of interest" description="Disordered" evidence="1">
    <location>
        <begin position="1017"/>
        <end position="1045"/>
    </location>
</feature>
<feature type="compositionally biased region" description="Basic and acidic residues" evidence="1">
    <location>
        <begin position="219"/>
        <end position="229"/>
    </location>
</feature>
<protein>
    <submittedName>
        <fullName evidence="2">Uncharacterized protein</fullName>
    </submittedName>
</protein>
<evidence type="ECO:0000313" key="3">
    <source>
        <dbReference type="Proteomes" id="UP000674179"/>
    </source>
</evidence>
<dbReference type="GeneID" id="94167520"/>
<dbReference type="OrthoDB" id="267769at2759"/>
<feature type="region of interest" description="Disordered" evidence="1">
    <location>
        <begin position="437"/>
        <end position="512"/>
    </location>
</feature>
<dbReference type="EMBL" id="JAFHKP010000036">
    <property type="protein sequence ID" value="KAG5465514.1"/>
    <property type="molecule type" value="Genomic_DNA"/>
</dbReference>
<sequence>MSSPLLHREPLQQPPLPSPSRWCVSREELGEHHQPTRRPSGGEALLGSSLTRSTDSTVADLMHGSSDDGYHDGEWRLGYKYGSTKPSCVLFDGQGASGAAVEEVDKVSAVREEEEEACGSLGPASCRAETHDEHWPQHKRGKLEGEQERVGDAILARQQASSESRCGIEVGSDDETSPKAEADANCNRSSTSLIPNDDSDMVACGHRDISIAARYRIGSRGENKGRRSGDTLSSSRRRPDHHSTVAAANQRTRHATRKDSPQRTSRKLVYSASGIMLSSTAAHDKVVASDSAETLATTPAISGSVHDGEDGKAAALIVKRSVDAAVSLSTLAIPSVAASHILDAPPSVHSYRAALPSCSAPPTLSPQDADTSLSLSSAAHAKATSLRGLAAQKPGKPATMQEACRSAPPLCARSRFEVECTDAGVESAMRKMAERLQRHSDHGVAVATSPMSDGGVASRGSTPSFRTSESENREGARGNRMESRHAPSASLFSVPRDSTDDPAGADTMKSAREDDLLVSQRFRKPVTCDAESFDVQHGGHALRKEAAAPASAGYELFYSPLSPPEDRRARVYELAKALREDGFHATFPRRSEGLLTSPAAEEHPRDGVEDVAPLCISCATGDTSLFLSEAILVSADVATLSSKNTPLPPLHGEALAPHQQELMGAGLQVSYSSSGPGGRAEELRGCSELSGAPLVQSPAAKGMPTASPAEGVSAAAELIWESSATPSRTPSSSRRQRPPPRMLCPPTPSPSPSPPRSTAMDAVFAAAVNVAEREEMDADAKRQGFPEVAPCTESQIWPQVCSATALPRQPALGLCADRVHVEAADEGPRMAATAAANSTTSSLCRSPLRLSSSVPAVPADTAASASPLAAHTAASAGAHCDAKVGFISLSSSCHERAVEENGGAWRGLPGEVKNKEGALAEPRTAAVILTSAGDADRLLTLSPRCASSEPSQPRLNECRPTFARSAFRADSARQEVSAAAVERAGSVGCEGVISCTDSRGSTSLQNAAVITAVSLAQHSSPGDDSPTLPVNATSLTHGEQSVGGMSPRLVPLEGCRGACWSGSNSNAARGYTEVESTTDDVDDSAGGVVSGQFISPRQPDSARKSPLPVAAEGEEHLNVQLTLLSSSAMSPSPIRPPIRRASSQEWLLGEAPALLLCGSGDVGGCRHHGSEGSDEDDEAHLRYDAETFAAAEPTVAAATCPTCQRETLSGVYDDVSDEHDDDRSDTAERMSVAEALHLAESKCAVLRVELTSATERAAVAEATARKRESECAELHALVSRMQAELAAVQATAEWATTKKRVDAEAQSAACTDSVDGVSAPSLLSPNSPKRLANTTPSRQVDTELAEGAVWRHRHDIVAQELVTVKARMAEQLAVLDRLGMQPPFSEEQVCAAERRLRHVRVAHVPGAATKTNHADEALSERSHTPTCAALVDGATALGPMAGSASASATAKRMQARNSNMIATLLSQRKQDRHRAQRPVAVSVEATASRATNSAATSCTLAPPEKCGDSAHSGSLLDDKENCSAA</sequence>
<feature type="compositionally biased region" description="Polar residues" evidence="1">
    <location>
        <begin position="1321"/>
        <end position="1339"/>
    </location>
</feature>